<proteinExistence type="predicted"/>
<keyword evidence="2" id="KW-1185">Reference proteome</keyword>
<dbReference type="EMBL" id="JACHMG010000001">
    <property type="protein sequence ID" value="MBB4688215.1"/>
    <property type="molecule type" value="Genomic_DNA"/>
</dbReference>
<name>A0A840J3M6_9PSEU</name>
<evidence type="ECO:0000313" key="1">
    <source>
        <dbReference type="EMBL" id="MBB4688215.1"/>
    </source>
</evidence>
<dbReference type="AlphaFoldDB" id="A0A840J3M6"/>
<gene>
    <name evidence="1" type="ORF">BJY18_005700</name>
</gene>
<reference evidence="1 2" key="1">
    <citation type="submission" date="2020-08" db="EMBL/GenBank/DDBJ databases">
        <title>Sequencing the genomes of 1000 actinobacteria strains.</title>
        <authorList>
            <person name="Klenk H.-P."/>
        </authorList>
    </citation>
    <scope>NUCLEOTIDE SEQUENCE [LARGE SCALE GENOMIC DNA]</scope>
    <source>
        <strain evidence="1 2">DSM 45859</strain>
    </source>
</reference>
<dbReference type="Gene3D" id="3.40.50.720">
    <property type="entry name" value="NAD(P)-binding Rossmann-like Domain"/>
    <property type="match status" value="1"/>
</dbReference>
<dbReference type="RefSeq" id="WP_221457991.1">
    <property type="nucleotide sequence ID" value="NZ_JACHMG010000001.1"/>
</dbReference>
<organism evidence="1 2">
    <name type="scientific">Amycolatopsis jiangsuensis</name>
    <dbReference type="NCBI Taxonomy" id="1181879"/>
    <lineage>
        <taxon>Bacteria</taxon>
        <taxon>Bacillati</taxon>
        <taxon>Actinomycetota</taxon>
        <taxon>Actinomycetes</taxon>
        <taxon>Pseudonocardiales</taxon>
        <taxon>Pseudonocardiaceae</taxon>
        <taxon>Amycolatopsis</taxon>
    </lineage>
</organism>
<evidence type="ECO:0000313" key="2">
    <source>
        <dbReference type="Proteomes" id="UP000581769"/>
    </source>
</evidence>
<dbReference type="Gene3D" id="3.90.180.10">
    <property type="entry name" value="Medium-chain alcohol dehydrogenases, catalytic domain"/>
    <property type="match status" value="1"/>
</dbReference>
<sequence>MKKLGDIRAGGVWRNLDRASRSGPRLGYGYVAAFYAGYGARIVRVMTDNIELDLAVAAPGGATVVTYAAQPVDPTLPVFRLMWPNLVLRFALFLTEPRDALLRAATEVTSALEQNLLSPLPVHSFELDDVAAAHEAVENGITGKVVLDLRGPAGAISRPCR</sequence>
<dbReference type="Proteomes" id="UP000581769">
    <property type="component" value="Unassembled WGS sequence"/>
</dbReference>
<protein>
    <submittedName>
        <fullName evidence="1">NADPH:quinone reductase-like Zn-dependent oxidoreductase</fullName>
    </submittedName>
</protein>
<comment type="caution">
    <text evidence="1">The sequence shown here is derived from an EMBL/GenBank/DDBJ whole genome shotgun (WGS) entry which is preliminary data.</text>
</comment>
<dbReference type="Pfam" id="PF13602">
    <property type="entry name" value="ADH_zinc_N_2"/>
    <property type="match status" value="1"/>
</dbReference>
<accession>A0A840J3M6</accession>